<accession>A0A7X6M0I3</accession>
<name>A0A7X6M0I3_9NOCA</name>
<proteinExistence type="predicted"/>
<dbReference type="Proteomes" id="UP000523447">
    <property type="component" value="Unassembled WGS sequence"/>
</dbReference>
<protein>
    <submittedName>
        <fullName evidence="1">Uncharacterized protein</fullName>
    </submittedName>
</protein>
<keyword evidence="2" id="KW-1185">Reference proteome</keyword>
<evidence type="ECO:0000313" key="1">
    <source>
        <dbReference type="EMBL" id="NKY87117.1"/>
    </source>
</evidence>
<evidence type="ECO:0000313" key="2">
    <source>
        <dbReference type="Proteomes" id="UP000523447"/>
    </source>
</evidence>
<dbReference type="EMBL" id="JAAXPE010000015">
    <property type="protein sequence ID" value="NKY87117.1"/>
    <property type="molecule type" value="Genomic_DNA"/>
</dbReference>
<gene>
    <name evidence="1" type="ORF">HGA07_15900</name>
</gene>
<comment type="caution">
    <text evidence="1">The sequence shown here is derived from an EMBL/GenBank/DDBJ whole genome shotgun (WGS) entry which is preliminary data.</text>
</comment>
<dbReference type="AlphaFoldDB" id="A0A7X6M0I3"/>
<dbReference type="RefSeq" id="WP_040717882.1">
    <property type="nucleotide sequence ID" value="NZ_CAWPHS010000007.1"/>
</dbReference>
<reference evidence="1 2" key="1">
    <citation type="submission" date="2020-04" db="EMBL/GenBank/DDBJ databases">
        <title>MicrobeNet Type strains.</title>
        <authorList>
            <person name="Nicholson A.C."/>
        </authorList>
    </citation>
    <scope>NUCLEOTIDE SEQUENCE [LARGE SCALE GENOMIC DNA]</scope>
    <source>
        <strain evidence="1 2">DSM 44445</strain>
    </source>
</reference>
<organism evidence="1 2">
    <name type="scientific">Nocardia veterana</name>
    <dbReference type="NCBI Taxonomy" id="132249"/>
    <lineage>
        <taxon>Bacteria</taxon>
        <taxon>Bacillati</taxon>
        <taxon>Actinomycetota</taxon>
        <taxon>Actinomycetes</taxon>
        <taxon>Mycobacteriales</taxon>
        <taxon>Nocardiaceae</taxon>
        <taxon>Nocardia</taxon>
    </lineage>
</organism>
<sequence>MVEFDSRSAGLGIDELFGGYCYGVRIHPLDDGYGWVAYGHPPRRRIVAAILRAVRQSAAFPPVRDTYTYADLCDGIERWWVTNLLRDGDGYLSWRPEIAGYPGAVPITTVTP</sequence>